<dbReference type="PROSITE" id="PS50238">
    <property type="entry name" value="RHOGAP"/>
    <property type="match status" value="1"/>
</dbReference>
<dbReference type="InterPro" id="IPR008936">
    <property type="entry name" value="Rho_GTPase_activation_prot"/>
</dbReference>
<evidence type="ECO:0000256" key="6">
    <source>
        <dbReference type="ARBA" id="ARBA00023136"/>
    </source>
</evidence>
<sequence length="321" mass="36880">MAASGASGPNVSIFSDVEDVQPPKWKSYLYQLQEEAPQPKRITCPQELESRPKYYGREFHGKISRERADELTHTFRGSHWCEFCANFLWGLMSQGLRCSDCGLSVHRPCSSLVPCDCEPDLQRVKRVFGRDLTALVKAHNTQRPLVVDMCIREIERRGVQSEGLHRVPGLREHVEEVKLQFDRDGERAVLNEDLYPDIHIITGALRLYLRELPIPLLTYHLYHTFMQAARMASPEARLEAMHEALLLLPPAHYETLRHLMAHLKRVASCEEQNLMSAENLGVVLGPTLMRSPDQNRPTPPDHLHYQRLTVQLLIHNEDILF</sequence>
<gene>
    <name evidence="12" type="ORF">AAFF_G00265060</name>
</gene>
<evidence type="ECO:0000256" key="4">
    <source>
        <dbReference type="ARBA" id="ARBA00022771"/>
    </source>
</evidence>
<comment type="caution">
    <text evidence="12">The sequence shown here is derived from an EMBL/GenBank/DDBJ whole genome shotgun (WGS) entry which is preliminary data.</text>
</comment>
<protein>
    <recommendedName>
        <fullName evidence="7">Beta-chimaerin</fullName>
    </recommendedName>
    <alternativeName>
        <fullName evidence="8">Beta-chimerin</fullName>
    </alternativeName>
    <alternativeName>
        <fullName evidence="9">Rho GTPase-activating protein 3</fullName>
    </alternativeName>
</protein>
<keyword evidence="5" id="KW-0862">Zinc</keyword>
<comment type="subcellular location">
    <subcellularLocation>
        <location evidence="1">Membrane</location>
        <topology evidence="1">Peripheral membrane protein</topology>
    </subcellularLocation>
</comment>
<keyword evidence="13" id="KW-1185">Reference proteome</keyword>
<evidence type="ECO:0000256" key="3">
    <source>
        <dbReference type="ARBA" id="ARBA00022723"/>
    </source>
</evidence>
<dbReference type="SUPFAM" id="SSF57889">
    <property type="entry name" value="Cysteine-rich domain"/>
    <property type="match status" value="1"/>
</dbReference>
<evidence type="ECO:0000256" key="1">
    <source>
        <dbReference type="ARBA" id="ARBA00004170"/>
    </source>
</evidence>
<dbReference type="Gene3D" id="3.30.60.20">
    <property type="match status" value="1"/>
</dbReference>
<dbReference type="AlphaFoldDB" id="A0AAD7W2M9"/>
<dbReference type="PROSITE" id="PS50081">
    <property type="entry name" value="ZF_DAG_PE_2"/>
    <property type="match status" value="1"/>
</dbReference>
<dbReference type="FunFam" id="3.30.60.20:FF:000025">
    <property type="entry name" value="Chimaerin"/>
    <property type="match status" value="1"/>
</dbReference>
<dbReference type="InterPro" id="IPR051854">
    <property type="entry name" value="Rho-type_GAP"/>
</dbReference>
<dbReference type="Pfam" id="PF00620">
    <property type="entry name" value="RhoGAP"/>
    <property type="match status" value="1"/>
</dbReference>
<dbReference type="Gene3D" id="1.10.555.10">
    <property type="entry name" value="Rho GTPase activation protein"/>
    <property type="match status" value="1"/>
</dbReference>
<feature type="domain" description="Rho-GAP" evidence="11">
    <location>
        <begin position="130"/>
        <end position="321"/>
    </location>
</feature>
<dbReference type="InterPro" id="IPR000198">
    <property type="entry name" value="RhoGAP_dom"/>
</dbReference>
<dbReference type="SUPFAM" id="SSF48350">
    <property type="entry name" value="GTPase activation domain, GAP"/>
    <property type="match status" value="1"/>
</dbReference>
<dbReference type="EMBL" id="JAINUG010000361">
    <property type="protein sequence ID" value="KAJ8377211.1"/>
    <property type="molecule type" value="Genomic_DNA"/>
</dbReference>
<evidence type="ECO:0000259" key="11">
    <source>
        <dbReference type="PROSITE" id="PS50238"/>
    </source>
</evidence>
<dbReference type="Proteomes" id="UP001221898">
    <property type="component" value="Unassembled WGS sequence"/>
</dbReference>
<dbReference type="PRINTS" id="PR00008">
    <property type="entry name" value="DAGPEDOMAIN"/>
</dbReference>
<reference evidence="12" key="1">
    <citation type="journal article" date="2023" name="Science">
        <title>Genome structures resolve the early diversification of teleost fishes.</title>
        <authorList>
            <person name="Parey E."/>
            <person name="Louis A."/>
            <person name="Montfort J."/>
            <person name="Bouchez O."/>
            <person name="Roques C."/>
            <person name="Iampietro C."/>
            <person name="Lluch J."/>
            <person name="Castinel A."/>
            <person name="Donnadieu C."/>
            <person name="Desvignes T."/>
            <person name="Floi Bucao C."/>
            <person name="Jouanno E."/>
            <person name="Wen M."/>
            <person name="Mejri S."/>
            <person name="Dirks R."/>
            <person name="Jansen H."/>
            <person name="Henkel C."/>
            <person name="Chen W.J."/>
            <person name="Zahm M."/>
            <person name="Cabau C."/>
            <person name="Klopp C."/>
            <person name="Thompson A.W."/>
            <person name="Robinson-Rechavi M."/>
            <person name="Braasch I."/>
            <person name="Lecointre G."/>
            <person name="Bobe J."/>
            <person name="Postlethwait J.H."/>
            <person name="Berthelot C."/>
            <person name="Roest Crollius H."/>
            <person name="Guiguen Y."/>
        </authorList>
    </citation>
    <scope>NUCLEOTIDE SEQUENCE</scope>
    <source>
        <strain evidence="12">NC1722</strain>
    </source>
</reference>
<dbReference type="GO" id="GO:0008270">
    <property type="term" value="F:zinc ion binding"/>
    <property type="evidence" value="ECO:0007669"/>
    <property type="project" value="UniProtKB-KW"/>
</dbReference>
<organism evidence="12 13">
    <name type="scientific">Aldrovandia affinis</name>
    <dbReference type="NCBI Taxonomy" id="143900"/>
    <lineage>
        <taxon>Eukaryota</taxon>
        <taxon>Metazoa</taxon>
        <taxon>Chordata</taxon>
        <taxon>Craniata</taxon>
        <taxon>Vertebrata</taxon>
        <taxon>Euteleostomi</taxon>
        <taxon>Actinopterygii</taxon>
        <taxon>Neopterygii</taxon>
        <taxon>Teleostei</taxon>
        <taxon>Notacanthiformes</taxon>
        <taxon>Halosauridae</taxon>
        <taxon>Aldrovandia</taxon>
    </lineage>
</organism>
<dbReference type="GO" id="GO:0005096">
    <property type="term" value="F:GTPase activator activity"/>
    <property type="evidence" value="ECO:0007669"/>
    <property type="project" value="UniProtKB-KW"/>
</dbReference>
<keyword evidence="3" id="KW-0479">Metal-binding</keyword>
<evidence type="ECO:0000259" key="10">
    <source>
        <dbReference type="PROSITE" id="PS50081"/>
    </source>
</evidence>
<feature type="domain" description="Phorbol-ester/DAG-type" evidence="10">
    <location>
        <begin position="72"/>
        <end position="117"/>
    </location>
</feature>
<dbReference type="InterPro" id="IPR020454">
    <property type="entry name" value="DAG/PE-bd"/>
</dbReference>
<dbReference type="PANTHER" id="PTHR46075">
    <property type="entry name" value="CHIMERIN FAMILY MEMBER"/>
    <property type="match status" value="1"/>
</dbReference>
<dbReference type="InterPro" id="IPR002219">
    <property type="entry name" value="PKC_DAG/PE"/>
</dbReference>
<dbReference type="PANTHER" id="PTHR46075:SF4">
    <property type="entry name" value="BETA-CHIMAERIN"/>
    <property type="match status" value="1"/>
</dbReference>
<evidence type="ECO:0000256" key="5">
    <source>
        <dbReference type="ARBA" id="ARBA00022833"/>
    </source>
</evidence>
<name>A0AAD7W2M9_9TELE</name>
<keyword evidence="4" id="KW-0863">Zinc-finger</keyword>
<evidence type="ECO:0000313" key="12">
    <source>
        <dbReference type="EMBL" id="KAJ8377211.1"/>
    </source>
</evidence>
<dbReference type="GO" id="GO:0016020">
    <property type="term" value="C:membrane"/>
    <property type="evidence" value="ECO:0007669"/>
    <property type="project" value="UniProtKB-SubCell"/>
</dbReference>
<evidence type="ECO:0000313" key="13">
    <source>
        <dbReference type="Proteomes" id="UP001221898"/>
    </source>
</evidence>
<keyword evidence="2" id="KW-0343">GTPase activation</keyword>
<dbReference type="SMART" id="SM00109">
    <property type="entry name" value="C1"/>
    <property type="match status" value="1"/>
</dbReference>
<evidence type="ECO:0000256" key="8">
    <source>
        <dbReference type="ARBA" id="ARBA00076015"/>
    </source>
</evidence>
<dbReference type="Pfam" id="PF00130">
    <property type="entry name" value="C1_1"/>
    <property type="match status" value="1"/>
</dbReference>
<proteinExistence type="predicted"/>
<keyword evidence="6" id="KW-0472">Membrane</keyword>
<evidence type="ECO:0000256" key="9">
    <source>
        <dbReference type="ARBA" id="ARBA00077047"/>
    </source>
</evidence>
<accession>A0AAD7W2M9</accession>
<dbReference type="InterPro" id="IPR046349">
    <property type="entry name" value="C1-like_sf"/>
</dbReference>
<dbReference type="GO" id="GO:0007165">
    <property type="term" value="P:signal transduction"/>
    <property type="evidence" value="ECO:0007669"/>
    <property type="project" value="InterPro"/>
</dbReference>
<evidence type="ECO:0000256" key="7">
    <source>
        <dbReference type="ARBA" id="ARBA00073081"/>
    </source>
</evidence>
<dbReference type="FunFam" id="1.10.555.10:FF:000005">
    <property type="entry name" value="Chimaerin"/>
    <property type="match status" value="1"/>
</dbReference>
<dbReference type="SMART" id="SM00324">
    <property type="entry name" value="RhoGAP"/>
    <property type="match status" value="1"/>
</dbReference>
<evidence type="ECO:0000256" key="2">
    <source>
        <dbReference type="ARBA" id="ARBA00022468"/>
    </source>
</evidence>